<keyword evidence="5" id="KW-0804">Transcription</keyword>
<keyword evidence="3" id="KW-0156">Chromatin regulator</keyword>
<feature type="compositionally biased region" description="Basic and acidic residues" evidence="7">
    <location>
        <begin position="94"/>
        <end position="164"/>
    </location>
</feature>
<name>A0AAW1JVC3_POPJA</name>
<keyword evidence="9" id="KW-1185">Reference proteome</keyword>
<evidence type="ECO:0000256" key="5">
    <source>
        <dbReference type="ARBA" id="ARBA00023163"/>
    </source>
</evidence>
<sequence length="233" mass="26779">MMDGDFEWNVFHEGQLLDAMVGHKPVGVNKYFQMAFICDKFIDNINKDVHSDKIWEHLETMYNLEALDESESLPFPNDEKEFYLPESEYGMLKAKKEEKSDDTKRGIQKGRETPKNLKEIKKDDKTPNRIVKEGQRRDSKDGGGKDAKPIIVKKEIRKEPEKNKPINKGRTLLQTPKEESKTLKHKNEDTPRTVKRPTRGSLKPEDSSSSDAEPCCISTQTNVSDAKLSFSMF</sequence>
<dbReference type="PANTHER" id="PTHR13581">
    <property type="entry name" value="MRG-BINDING PROTEIN"/>
    <property type="match status" value="1"/>
</dbReference>
<evidence type="ECO:0000256" key="4">
    <source>
        <dbReference type="ARBA" id="ARBA00023015"/>
    </source>
</evidence>
<comment type="subcellular location">
    <subcellularLocation>
        <location evidence="1">Nucleus</location>
    </subcellularLocation>
</comment>
<comment type="similarity">
    <text evidence="2">Belongs to the EAF7 family.</text>
</comment>
<dbReference type="GO" id="GO:0006325">
    <property type="term" value="P:chromatin organization"/>
    <property type="evidence" value="ECO:0007669"/>
    <property type="project" value="UniProtKB-KW"/>
</dbReference>
<evidence type="ECO:0000256" key="3">
    <source>
        <dbReference type="ARBA" id="ARBA00022853"/>
    </source>
</evidence>
<keyword evidence="4" id="KW-0805">Transcription regulation</keyword>
<dbReference type="GO" id="GO:0035267">
    <property type="term" value="C:NuA4 histone acetyltransferase complex"/>
    <property type="evidence" value="ECO:0007669"/>
    <property type="project" value="TreeGrafter"/>
</dbReference>
<dbReference type="PANTHER" id="PTHR13581:SF5">
    <property type="entry name" value="MRG_MORF4L-BINDING PROTEIN"/>
    <property type="match status" value="1"/>
</dbReference>
<evidence type="ECO:0000313" key="9">
    <source>
        <dbReference type="Proteomes" id="UP001458880"/>
    </source>
</evidence>
<dbReference type="EMBL" id="JASPKY010000340">
    <property type="protein sequence ID" value="KAK9707892.1"/>
    <property type="molecule type" value="Genomic_DNA"/>
</dbReference>
<evidence type="ECO:0000313" key="8">
    <source>
        <dbReference type="EMBL" id="KAK9707892.1"/>
    </source>
</evidence>
<feature type="compositionally biased region" description="Polar residues" evidence="7">
    <location>
        <begin position="207"/>
        <end position="224"/>
    </location>
</feature>
<feature type="compositionally biased region" description="Basic and acidic residues" evidence="7">
    <location>
        <begin position="176"/>
        <end position="192"/>
    </location>
</feature>
<evidence type="ECO:0000256" key="7">
    <source>
        <dbReference type="SAM" id="MobiDB-lite"/>
    </source>
</evidence>
<gene>
    <name evidence="8" type="ORF">QE152_g27580</name>
</gene>
<organism evidence="8 9">
    <name type="scientific">Popillia japonica</name>
    <name type="common">Japanese beetle</name>
    <dbReference type="NCBI Taxonomy" id="7064"/>
    <lineage>
        <taxon>Eukaryota</taxon>
        <taxon>Metazoa</taxon>
        <taxon>Ecdysozoa</taxon>
        <taxon>Arthropoda</taxon>
        <taxon>Hexapoda</taxon>
        <taxon>Insecta</taxon>
        <taxon>Pterygota</taxon>
        <taxon>Neoptera</taxon>
        <taxon>Endopterygota</taxon>
        <taxon>Coleoptera</taxon>
        <taxon>Polyphaga</taxon>
        <taxon>Scarabaeiformia</taxon>
        <taxon>Scarabaeidae</taxon>
        <taxon>Rutelinae</taxon>
        <taxon>Popillia</taxon>
    </lineage>
</organism>
<dbReference type="Proteomes" id="UP001458880">
    <property type="component" value="Unassembled WGS sequence"/>
</dbReference>
<dbReference type="Pfam" id="PF07904">
    <property type="entry name" value="Eaf7"/>
    <property type="match status" value="1"/>
</dbReference>
<dbReference type="InterPro" id="IPR012423">
    <property type="entry name" value="Eaf7/MRGBP"/>
</dbReference>
<comment type="caution">
    <text evidence="8">The sequence shown here is derived from an EMBL/GenBank/DDBJ whole genome shotgun (WGS) entry which is preliminary data.</text>
</comment>
<keyword evidence="6" id="KW-0539">Nucleus</keyword>
<proteinExistence type="inferred from homology"/>
<dbReference type="GO" id="GO:0005634">
    <property type="term" value="C:nucleus"/>
    <property type="evidence" value="ECO:0007669"/>
    <property type="project" value="UniProtKB-SubCell"/>
</dbReference>
<accession>A0AAW1JVC3</accession>
<dbReference type="AlphaFoldDB" id="A0AAW1JVC3"/>
<protein>
    <submittedName>
        <fullName evidence="8">Chromatin modification-related protein EAF7</fullName>
    </submittedName>
</protein>
<evidence type="ECO:0000256" key="6">
    <source>
        <dbReference type="ARBA" id="ARBA00023242"/>
    </source>
</evidence>
<feature type="region of interest" description="Disordered" evidence="7">
    <location>
        <begin position="93"/>
        <end position="233"/>
    </location>
</feature>
<evidence type="ECO:0000256" key="2">
    <source>
        <dbReference type="ARBA" id="ARBA00007117"/>
    </source>
</evidence>
<evidence type="ECO:0000256" key="1">
    <source>
        <dbReference type="ARBA" id="ARBA00004123"/>
    </source>
</evidence>
<reference evidence="8 9" key="1">
    <citation type="journal article" date="2024" name="BMC Genomics">
        <title>De novo assembly and annotation of Popillia japonica's genome with initial clues to its potential as an invasive pest.</title>
        <authorList>
            <person name="Cucini C."/>
            <person name="Boschi S."/>
            <person name="Funari R."/>
            <person name="Cardaioli E."/>
            <person name="Iannotti N."/>
            <person name="Marturano G."/>
            <person name="Paoli F."/>
            <person name="Bruttini M."/>
            <person name="Carapelli A."/>
            <person name="Frati F."/>
            <person name="Nardi F."/>
        </authorList>
    </citation>
    <scope>NUCLEOTIDE SEQUENCE [LARGE SCALE GENOMIC DNA]</scope>
    <source>
        <strain evidence="8">DMR45628</strain>
    </source>
</reference>
<dbReference type="GO" id="GO:0006357">
    <property type="term" value="P:regulation of transcription by RNA polymerase II"/>
    <property type="evidence" value="ECO:0007669"/>
    <property type="project" value="TreeGrafter"/>
</dbReference>